<feature type="compositionally biased region" description="Polar residues" evidence="1">
    <location>
        <begin position="114"/>
        <end position="128"/>
    </location>
</feature>
<dbReference type="InterPro" id="IPR008967">
    <property type="entry name" value="p53-like_TF_DNA-bd_sf"/>
</dbReference>
<name>A0A7D9JA09_PARCT</name>
<accession>A0A7D9JA09</accession>
<evidence type="ECO:0000313" key="2">
    <source>
        <dbReference type="EMBL" id="CAB4025387.1"/>
    </source>
</evidence>
<feature type="non-terminal residue" evidence="2">
    <location>
        <position position="192"/>
    </location>
</feature>
<dbReference type="SUPFAM" id="SSF49417">
    <property type="entry name" value="p53-like transcription factors"/>
    <property type="match status" value="1"/>
</dbReference>
<sequence length="192" mass="21683">MANQHEQRFQNQIAMYEYPSSLATLRHHPNFENEFAAEFPKRARLEWTGPGANSGTYAVLNHVNYRVPSSHYVENQLAHRVASTTAFPTSNESTFVAHAPFYSPKNRTSIQYPFASNTPHDPSINRTLPISPAPSPPPEEPVDSAIEKPTGRRLTQEAMRKYLRDLANNELLNQTVIILHAKVAQKSYGNEK</sequence>
<dbReference type="EMBL" id="CACRXK020013574">
    <property type="protein sequence ID" value="CAB4025387.1"/>
    <property type="molecule type" value="Genomic_DNA"/>
</dbReference>
<dbReference type="OrthoDB" id="5600360at2759"/>
<dbReference type="Gene3D" id="2.60.40.1450">
    <property type="entry name" value="LAG1, DNA binding domain"/>
    <property type="match status" value="1"/>
</dbReference>
<dbReference type="InterPro" id="IPR040159">
    <property type="entry name" value="CLS_fam"/>
</dbReference>
<protein>
    <submittedName>
        <fullName evidence="2">Recombining binding suppressor of hairless isoform X1</fullName>
    </submittedName>
</protein>
<dbReference type="GO" id="GO:0001228">
    <property type="term" value="F:DNA-binding transcription activator activity, RNA polymerase II-specific"/>
    <property type="evidence" value="ECO:0007669"/>
    <property type="project" value="InterPro"/>
</dbReference>
<dbReference type="GO" id="GO:0005634">
    <property type="term" value="C:nucleus"/>
    <property type="evidence" value="ECO:0007669"/>
    <property type="project" value="InterPro"/>
</dbReference>
<evidence type="ECO:0000313" key="3">
    <source>
        <dbReference type="Proteomes" id="UP001152795"/>
    </source>
</evidence>
<gene>
    <name evidence="2" type="ORF">PACLA_8A072716</name>
</gene>
<dbReference type="PANTHER" id="PTHR10665">
    <property type="entry name" value="RECOMBINING BINDING PROTEIN SUPPRESSOR OF HAIRLESS"/>
    <property type="match status" value="1"/>
</dbReference>
<proteinExistence type="predicted"/>
<reference evidence="2" key="1">
    <citation type="submission" date="2020-04" db="EMBL/GenBank/DDBJ databases">
        <authorList>
            <person name="Alioto T."/>
            <person name="Alioto T."/>
            <person name="Gomez Garrido J."/>
        </authorList>
    </citation>
    <scope>NUCLEOTIDE SEQUENCE</scope>
    <source>
        <strain evidence="2">A484AB</strain>
    </source>
</reference>
<dbReference type="Proteomes" id="UP001152795">
    <property type="component" value="Unassembled WGS sequence"/>
</dbReference>
<keyword evidence="3" id="KW-1185">Reference proteome</keyword>
<dbReference type="AlphaFoldDB" id="A0A7D9JA09"/>
<dbReference type="GO" id="GO:0003677">
    <property type="term" value="F:DNA binding"/>
    <property type="evidence" value="ECO:0007669"/>
    <property type="project" value="InterPro"/>
</dbReference>
<feature type="region of interest" description="Disordered" evidence="1">
    <location>
        <begin position="114"/>
        <end position="152"/>
    </location>
</feature>
<comment type="caution">
    <text evidence="2">The sequence shown here is derived from an EMBL/GenBank/DDBJ whole genome shotgun (WGS) entry which is preliminary data.</text>
</comment>
<evidence type="ECO:0000256" key="1">
    <source>
        <dbReference type="SAM" id="MobiDB-lite"/>
    </source>
</evidence>
<dbReference type="InterPro" id="IPR037095">
    <property type="entry name" value="RBP-J/Cbf11_DNA-bd_sf"/>
</dbReference>
<organism evidence="2 3">
    <name type="scientific">Paramuricea clavata</name>
    <name type="common">Red gorgonian</name>
    <name type="synonym">Violescent sea-whip</name>
    <dbReference type="NCBI Taxonomy" id="317549"/>
    <lineage>
        <taxon>Eukaryota</taxon>
        <taxon>Metazoa</taxon>
        <taxon>Cnidaria</taxon>
        <taxon>Anthozoa</taxon>
        <taxon>Octocorallia</taxon>
        <taxon>Malacalcyonacea</taxon>
        <taxon>Plexauridae</taxon>
        <taxon>Paramuricea</taxon>
    </lineage>
</organism>